<protein>
    <submittedName>
        <fullName evidence="1">Uncharacterized protein</fullName>
    </submittedName>
</protein>
<name>A0A6G6XHC7_9CAUD</name>
<evidence type="ECO:0000313" key="2">
    <source>
        <dbReference type="Proteomes" id="UP000502584"/>
    </source>
</evidence>
<gene>
    <name evidence="1" type="ORF">vBPaeSS2019XI_041</name>
</gene>
<reference evidence="1 2" key="1">
    <citation type="submission" date="2019-10" db="EMBL/GenBank/DDBJ databases">
        <title>Genome of the temperate Pseudomonas aerugionosa phage vB_Pae-SS2019XI.</title>
        <authorList>
            <person name="Hammerl J.A."/>
            <person name="Jaeckel C."/>
            <person name="Schnehle S."/>
            <person name="Schmoger S."/>
        </authorList>
    </citation>
    <scope>NUCLEOTIDE SEQUENCE [LARGE SCALE GENOMIC DNA]</scope>
</reference>
<dbReference type="EMBL" id="MN536026">
    <property type="protein sequence ID" value="QIG56919.1"/>
    <property type="molecule type" value="Genomic_DNA"/>
</dbReference>
<accession>A0A6G6XHC7</accession>
<evidence type="ECO:0000313" key="1">
    <source>
        <dbReference type="EMBL" id="QIG56919.1"/>
    </source>
</evidence>
<sequence length="79" mass="9011">MKTLFQKYTEYTNRLKAQGVQFLAFDCPRCGFEIETERPPQGELWDTLSSCPHCGALFFKVATHERAEGRVPACSTTKH</sequence>
<organism evidence="1 2">
    <name type="scientific">Pseudomonas phage vB_Pae-SS2019XI</name>
    <dbReference type="NCBI Taxonomy" id="2660688"/>
    <lineage>
        <taxon>Viruses</taxon>
        <taxon>Duplodnaviria</taxon>
        <taxon>Heunggongvirae</taxon>
        <taxon>Uroviricota</taxon>
        <taxon>Caudoviricetes</taxon>
        <taxon>Casjensviridae</taxon>
        <taxon>Maxdohrnvirus</taxon>
        <taxon>Maxdohrnvirus SS2019XI</taxon>
    </lineage>
</organism>
<keyword evidence="2" id="KW-1185">Reference proteome</keyword>
<proteinExistence type="predicted"/>
<dbReference type="Proteomes" id="UP000502584">
    <property type="component" value="Segment"/>
</dbReference>